<dbReference type="Proteomes" id="UP001273166">
    <property type="component" value="Unassembled WGS sequence"/>
</dbReference>
<gene>
    <name evidence="3" type="ORF">B0T15DRAFT_497200</name>
</gene>
<accession>A0AAJ0LYU5</accession>
<evidence type="ECO:0000256" key="1">
    <source>
        <dbReference type="ARBA" id="ARBA00022676"/>
    </source>
</evidence>
<keyword evidence="2" id="KW-0808">Transferase</keyword>
<dbReference type="SUPFAM" id="SSF53756">
    <property type="entry name" value="UDP-Glycosyltransferase/glycogen phosphorylase"/>
    <property type="match status" value="1"/>
</dbReference>
<protein>
    <submittedName>
        <fullName evidence="3">Glycosyltransferase family 1 protein</fullName>
    </submittedName>
</protein>
<evidence type="ECO:0000313" key="4">
    <source>
        <dbReference type="Proteomes" id="UP001273166"/>
    </source>
</evidence>
<dbReference type="Gene3D" id="3.40.50.2000">
    <property type="entry name" value="Glycogen Phosphorylase B"/>
    <property type="match status" value="2"/>
</dbReference>
<comment type="caution">
    <text evidence="3">The sequence shown here is derived from an EMBL/GenBank/DDBJ whole genome shotgun (WGS) entry which is preliminary data.</text>
</comment>
<dbReference type="PANTHER" id="PTHR48043">
    <property type="entry name" value="EG:EG0003.4 PROTEIN-RELATED"/>
    <property type="match status" value="1"/>
</dbReference>
<evidence type="ECO:0000313" key="3">
    <source>
        <dbReference type="EMBL" id="KAK3302746.1"/>
    </source>
</evidence>
<dbReference type="InterPro" id="IPR050271">
    <property type="entry name" value="UDP-glycosyltransferase"/>
</dbReference>
<reference evidence="3" key="2">
    <citation type="submission" date="2023-06" db="EMBL/GenBank/DDBJ databases">
        <authorList>
            <consortium name="Lawrence Berkeley National Laboratory"/>
            <person name="Mondo S.J."/>
            <person name="Hensen N."/>
            <person name="Bonometti L."/>
            <person name="Westerberg I."/>
            <person name="Brannstrom I.O."/>
            <person name="Guillou S."/>
            <person name="Cros-Aarteil S."/>
            <person name="Calhoun S."/>
            <person name="Haridas S."/>
            <person name="Kuo A."/>
            <person name="Pangilinan J."/>
            <person name="Riley R."/>
            <person name="Labutti K."/>
            <person name="Andreopoulos B."/>
            <person name="Lipzen A."/>
            <person name="Chen C."/>
            <person name="Yanf M."/>
            <person name="Daum C."/>
            <person name="Ng V."/>
            <person name="Clum A."/>
            <person name="Steindorff A."/>
            <person name="Ohm R."/>
            <person name="Martin F."/>
            <person name="Silar P."/>
            <person name="Natvig D."/>
            <person name="Lalanne C."/>
            <person name="Gautier V."/>
            <person name="Ament-Velasquez S.L."/>
            <person name="Kruys A."/>
            <person name="Hutchinson M.I."/>
            <person name="Powell A.J."/>
            <person name="Barry K."/>
            <person name="Miller A.N."/>
            <person name="Grigoriev I.V."/>
            <person name="Debuchy R."/>
            <person name="Gladieux P."/>
            <person name="Thoren M.H."/>
            <person name="Johannesson H."/>
        </authorList>
    </citation>
    <scope>NUCLEOTIDE SEQUENCE</scope>
    <source>
        <strain evidence="3">CBS 333.67</strain>
    </source>
</reference>
<dbReference type="RefSeq" id="XP_062718526.1">
    <property type="nucleotide sequence ID" value="XM_062867250.1"/>
</dbReference>
<dbReference type="GO" id="GO:0008194">
    <property type="term" value="F:UDP-glycosyltransferase activity"/>
    <property type="evidence" value="ECO:0007669"/>
    <property type="project" value="TreeGrafter"/>
</dbReference>
<reference evidence="3" key="1">
    <citation type="journal article" date="2023" name="Mol. Phylogenet. Evol.">
        <title>Genome-scale phylogeny and comparative genomics of the fungal order Sordariales.</title>
        <authorList>
            <person name="Hensen N."/>
            <person name="Bonometti L."/>
            <person name="Westerberg I."/>
            <person name="Brannstrom I.O."/>
            <person name="Guillou S."/>
            <person name="Cros-Aarteil S."/>
            <person name="Calhoun S."/>
            <person name="Haridas S."/>
            <person name="Kuo A."/>
            <person name="Mondo S."/>
            <person name="Pangilinan J."/>
            <person name="Riley R."/>
            <person name="LaButti K."/>
            <person name="Andreopoulos B."/>
            <person name="Lipzen A."/>
            <person name="Chen C."/>
            <person name="Yan M."/>
            <person name="Daum C."/>
            <person name="Ng V."/>
            <person name="Clum A."/>
            <person name="Steindorff A."/>
            <person name="Ohm R.A."/>
            <person name="Martin F."/>
            <person name="Silar P."/>
            <person name="Natvig D.O."/>
            <person name="Lalanne C."/>
            <person name="Gautier V."/>
            <person name="Ament-Velasquez S.L."/>
            <person name="Kruys A."/>
            <person name="Hutchinson M.I."/>
            <person name="Powell A.J."/>
            <person name="Barry K."/>
            <person name="Miller A.N."/>
            <person name="Grigoriev I.V."/>
            <person name="Debuchy R."/>
            <person name="Gladieux P."/>
            <person name="Hiltunen Thoren M."/>
            <person name="Johannesson H."/>
        </authorList>
    </citation>
    <scope>NUCLEOTIDE SEQUENCE</scope>
    <source>
        <strain evidence="3">CBS 333.67</strain>
    </source>
</reference>
<keyword evidence="4" id="KW-1185">Reference proteome</keyword>
<dbReference type="PANTHER" id="PTHR48043:SF145">
    <property type="entry name" value="FI06409P-RELATED"/>
    <property type="match status" value="1"/>
</dbReference>
<evidence type="ECO:0000256" key="2">
    <source>
        <dbReference type="ARBA" id="ARBA00022679"/>
    </source>
</evidence>
<proteinExistence type="predicted"/>
<organism evidence="3 4">
    <name type="scientific">Chaetomium strumarium</name>
    <dbReference type="NCBI Taxonomy" id="1170767"/>
    <lineage>
        <taxon>Eukaryota</taxon>
        <taxon>Fungi</taxon>
        <taxon>Dikarya</taxon>
        <taxon>Ascomycota</taxon>
        <taxon>Pezizomycotina</taxon>
        <taxon>Sordariomycetes</taxon>
        <taxon>Sordariomycetidae</taxon>
        <taxon>Sordariales</taxon>
        <taxon>Chaetomiaceae</taxon>
        <taxon>Chaetomium</taxon>
    </lineage>
</organism>
<dbReference type="EMBL" id="JAUDZG010000007">
    <property type="protein sequence ID" value="KAK3302746.1"/>
    <property type="molecule type" value="Genomic_DNA"/>
</dbReference>
<keyword evidence="1" id="KW-0328">Glycosyltransferase</keyword>
<sequence length="523" mass="56919">MKKVLLATNSEYGQANVFLAAGHALQALDPDVRIHFASYQQIAKDVATASAYSVHCSQGGGAQPWTFHELDGPSFEKAVEGREKTGNRVPIGALITKPPGFFNNIELFRRLPSLLLPWDGAETVQAIQSFNRIVDAVQPDIVVIDSLFSPVLTACRHRGLRHVILSPNTLKDFGAALQPWGALLWKFPVMSTGFPFPVPPRYIPANIFYCLCIIYYTLTDTARRATAAHVKRETGADLITFEDLMMRPLPGQKILVANRPEIEFPMVVPQHLTPCGPVIRPAPSVAEVDPELDAWLRRGPTVFISLGTHRFMDEEEAVEMATVVRQLLDADDERENGGGVGGISGRLQVLWKLKKVKTDQDYGTLKQYVGKDFGTEKGGRIHGILGDALDSDRVRIVDWVKPQPSAVLQTGQVVCSVNHGGANSFNDALTSGVPQVPLPAWLDCYDFASRAEVLGIGRCGSRKSAPKCTARELGPIVVDVVFGPNAQSMRTKAKELAALCNKTPGATVAAAAILDEIDNKKGK</sequence>
<dbReference type="AlphaFoldDB" id="A0AAJ0LYU5"/>
<dbReference type="GeneID" id="87886079"/>
<name>A0AAJ0LYU5_9PEZI</name>